<keyword evidence="1" id="KW-0175">Coiled coil</keyword>
<name>A0A401T6R3_CHIPU</name>
<feature type="region of interest" description="Disordered" evidence="2">
    <location>
        <begin position="3164"/>
        <end position="3197"/>
    </location>
</feature>
<dbReference type="STRING" id="137246.A0A401T6R3"/>
<feature type="compositionally biased region" description="Basic and acidic residues" evidence="2">
    <location>
        <begin position="336"/>
        <end position="353"/>
    </location>
</feature>
<feature type="region of interest" description="Disordered" evidence="2">
    <location>
        <begin position="2414"/>
        <end position="2454"/>
    </location>
</feature>
<dbReference type="OrthoDB" id="3176171at2759"/>
<sequence length="4017" mass="445619">MKEPIWRQLVELRERYQNKQQEHKEYKHKLKALEAFYQGQVQQQECYIEELRKHIQAAQSQAEQELKHDQEQLKQQIELNQQCLANEERRLESLAQHRRELGTQTEIVTFTECGVQITLQNKEIPSLEQDRKRLVQLELLQKHSLKKAERNISKKRVKYQLERIAGKQKLLEAKTNLQHLEAASLLSKDQLKQPTMDKMNTLQTSPNPKLTKWNKSFPPYSLPATKQSPSVRLLARRHSDSNDLVSRLYPQYVPVYSDFLKRKNLATSPQTKKWHSSTQESHSVGSSPKQGLSNSRQQAFKRGSETVSPAWGQNHKKQKAVGYENVSKPEAITEPNESRNFTDKEHTQKDNMNDLHPEVQQVSSKVPENKHSSGCMLSETRILVPDLVDVETNRDKLLKVTNEDMRQDFSWKRMFMDVGDTSRVCKKPPCGRLSRAKRVCKECAMRTSSLSQCQHPIKGASSLVNLWEQVPHPDQTSKWHSDKILNAGITTAARDSLRDWSGTEETSDGESVYSVDSLSSAYATALKEQLLDEELEAHQGEWHDDCSGSDDSQMSQDSLVDTDTKLAAGMMNVSVLYNKVTGFNLANRGRSISLNSLADVKGQSDIFGMDSAESTASDEMPAEMYWNLPWTEGDETKAHQASEAQLDKNQGMGAVRLKRLNFYLSSNTELKTTGTDKNTRLENLEPNRNDMDSVIVTDGWSSCESSRGSNLKADSACDTCVSGISQEQDERIWIRPVLNFGPPHDCQQYDGTCNFPFVNLREDNAPCTEDKDNSLDQEKAHLISTFRTDRVTTSDPSCTEHPKVNVTEMVGNPKIETLHALARKTQDSNVPDQVFTTQQYPLLIQSKELGESFVTDSCLKLRSAGTDVVASRQNVSSEMEVANREQQITETEAMRTQSQGNQFDDETCHRRCDMRGSASKVNTTNFSSGFESLVISGTEQSTLQSESQTLSDFSCPPTISNSSGPYGLVCGPLEQVLDPSVEFGYIQKNGQVDTSLLTDSIILGNSLMQNETKPSLEFSAIQHKDSDSVLSALMKDGHSQTEQSNLNLERVRQTAKSFIMQGSLDTKCTVTKGKDSCDLLASSVRNIAVQKPKNHRDLLRNDGGYTSTEALLQAAANPEDSEGKINELRTTDDEPFISLQQSVVSNVVSNKKEEFLLRNKGHDKEATKISCNPDVEDCLHYPGNPCNGDSQDQQCENILSEETTELTSSTCGQSVPNFNTEEPQTNVGSRLCDRFNLDCNILTKLNSAYCTLPKKHNIPAESLSRDHLHQPFIQEPENINMLIKEESETSHGPNTERVSIKESMTYQLESTNTQRNRSRSKAEVNQSVHDHQKTDVNQNDVASDLQTVQFIKESNVREKRFRSDYVSATNFLDYEEIGIDNVSEAKLNKDNMVNGAVQSNLCYFGVSPPSDLIEDSVMMTDAGFLGEPRDCEVPVEKQVYSVGTSIDVQTTACEGGEVLFGNADDGQTRVICTEPIQRGGVASDCREQDNSKGNSPVNGAAEKFGSNPGTTDHYFQKTSLITRRSNVAKINGSARTTSVDLVNDSKACELFTLHKNRGECTAKIGKEGNKVLFFCSEDLEQLNENDSDEVRASQKATEIKEDRPSGRFNSLKYSSEQTCVTQCFTENEDVLGQTSKERSQLCDWSYRVTEACNSMARSSLAFHSEINASYDAGHTRKAVGPSQQENAVAAQNIGIESKSYLETEYNIKTSSNEIESKYDCELQLKTDLLMYPAKGNEMLTDTVQDVSRIILESNEEGDAMDLIQEKDVVVEFEDRANGGNAADISYGAVTLDNQLPFTVVDCTLGKCENNEPSSMPKPETAERMPKNSEPVKSLTESKISMETKNIAEQNGSALFIHNDNQETKLSACQLVDRSIPYLRTDNSSQQNCLHPLSPPTFANNDDPMGTNSKESATRNEQHIMCEENVLSFSRNKTEHLVSTKTSLVTNRTCSSNDQSFRFATCMAHGTEIRQTLPDRYSQDIPQDVVITSATGEVDCEIKEQDSADIFRSIKSAASCMNSFNEEEQSLSQEKALPVIENSDCKTLQEIDLFAMVSEGSEVCSAASLWDIDGHSFTNQQLQTTPECVQAELGNHAPVDFKALPVPPENNFVVDSVELSLTSSKAGSTADENLHLRRLDCELFCKHITQQQLAKSIAMTDRATCSKATPLRQNSGQGKLYEEPISTPKPIETIPETDTPQPRGISLVQQDISEVVESTQSCFISKDNLKEISGENTGASECQTDSTFSRKDECSGAGTILPSQGIVLKEVIGKHVMWYQLDTPAISNVSDFQIDEQADHSDQARPQKPITLDCRRQGEDSSVSLTDGDLTSELTEDSLNLLVAISEQPSKLVEKSAASYGKTAETAGCPQNGNDKNIPDSANKKSVQKEVNGSERYEEAQLQLQGVQRASKQEQLCSGGANKNHEVSAHVKDEKKSHSPTKVDFIPQHAPECSNKPSVQTRTQKVVEPATSECKSEMHHSHSHTNFCTSVYQKKQLTELQQTPNQFTPEHKLSFEAKLQTKDLNGAGVTPDVTETYNKHFFQESVDLSVIQIEQSEGSVRCKQIGKLGPQSRTSNKCTEMNQICHATDLLTLSDSPRSNCSVHSSVTEVSDGSGERFNTTTTNVLKKKSQRMRSKPIIDVTKDSSSSDEEVDIEFLSLKELRSRRCQRDNSKSQSCICKGKGSVNTIGAKLEEMRSPLLKQKQAAPVVHISSSNMDPPVQDSSGYSPTAALITNSFDAFNSSDAAVSTYREQVVEAGTGKDMHENLCQKLNLRSDLVGERVSLNPDSNMSAIVHSEVVSPCKQGIKQQSNKHQISATSYESHPGMFTEGKLKEQHLPEEMSFCKGKDLMHFASSDINPYVHQWQCNELHRANWKQCVFGSTSNVRNVQSQLSSPDRVMRCSSVDNGLNVQNSPFSSHLSCYVNERAISDTLSNVSDFQDETSEAASSDPSDLETFQRLCDQSIPASFFCSSQFPCPNCEIEDARSQVDEIVLLYPTESSVKSASDGSLEFTCNQATQTPGGVTQQRSIQQRKCTQTLTQTPKPQNPWSNLENLSAHLSQFLHSTTELLGNIRPNTNYLNEIISPSNQMPGASGTAKTADCCTQTAMDVAIQTETLSLSPEEDGLENARKEVLSSPEVNVIVRVIGSDVNMSQEHANVTLTLQEQQQSSGVSDLNTRHRQSQCSSLSTEGGKSSVRTSTPVSLDTQKLVSNSSQVCSISPGDSPVATASQESMLSDFTQCIKSVSSLESASEFSKLETYSPSVLEDRQKKSFSQGFQARQEAAFADIKPADLVDRASSPIQTLEAGSASWRSCNKSFQCPEGGEPHGLWHSDYWKRKPRSASWYGLNEKQQHEINFRQMESESEQRVETNSVSLVLFHEQNKFASNDLSSSTQWESTADSNDGVQSSSLSSSPSSESARACNAGPSRQWEKNAMTVGHSEQVPLCNSAQSKESESQLVLHSVQMLSTSNTEVRKLENSSAFSPAYHNPALSSCTPTLSKSDDTTILSRRIFHRSSSMPSVQQIPFSENGIDLQERESRTLQDQSPSQNDSINDCNSVSGTSIMSEKTIEFTTEDAQSLVSSECNTEMLLNENLSTSDCNGLPVSSSRTAGCRGPEDLPLHNKFCNWSGVHYRPLSTSSGISEVTRSRRQTKQKQTKGRMTEVADFQSELQDVRQKEIESLRQERAEIMSGMYLDFNQHQLTVELTEAKLNYGLGETDALLRVLQCGSADDINVSIRQKLYDSGIDDLITSRGRTAYRRSHVNVTDHPTDVTIESIHASCSPVESVSGNISHHISHTASSNYFKKYQDLATHTVASVKAEVMVASINNLSNLLHGKSAAGWRYHCTEKGVQIFYKKYASPTKHGFLGVGVIEKPLHCVWCTVKDHSKRQLYDSSVKTVKIHQQLGNGIELVYLVNDTSVCYLSQPRDFCCISVEAKEDQQYILAMQSIYEESMPRPVKDLVRGEMMPSGWILQPDTQNGKEVTRLIYLTQVDLGAPALPARLLGSVAKRQPLCIANLASLFSC</sequence>
<feature type="region of interest" description="Disordered" evidence="2">
    <location>
        <begin position="3635"/>
        <end position="3656"/>
    </location>
</feature>
<feature type="region of interest" description="Disordered" evidence="2">
    <location>
        <begin position="1810"/>
        <end position="1830"/>
    </location>
</feature>
<feature type="compositionally biased region" description="Polar residues" evidence="2">
    <location>
        <begin position="3176"/>
        <end position="3197"/>
    </location>
</feature>
<keyword evidence="5" id="KW-1185">Reference proteome</keyword>
<feature type="region of interest" description="Disordered" evidence="2">
    <location>
        <begin position="2164"/>
        <end position="2197"/>
    </location>
</feature>
<dbReference type="InterPro" id="IPR002913">
    <property type="entry name" value="START_lipid-bd_dom"/>
</dbReference>
<feature type="region of interest" description="Disordered" evidence="2">
    <location>
        <begin position="198"/>
        <end position="231"/>
    </location>
</feature>
<evidence type="ECO:0000259" key="3">
    <source>
        <dbReference type="PROSITE" id="PS50848"/>
    </source>
</evidence>
<organism evidence="4 5">
    <name type="scientific">Chiloscyllium punctatum</name>
    <name type="common">Brownbanded bambooshark</name>
    <name type="synonym">Hemiscyllium punctatum</name>
    <dbReference type="NCBI Taxonomy" id="137246"/>
    <lineage>
        <taxon>Eukaryota</taxon>
        <taxon>Metazoa</taxon>
        <taxon>Chordata</taxon>
        <taxon>Craniata</taxon>
        <taxon>Vertebrata</taxon>
        <taxon>Chondrichthyes</taxon>
        <taxon>Elasmobranchii</taxon>
        <taxon>Galeomorphii</taxon>
        <taxon>Galeoidea</taxon>
        <taxon>Orectolobiformes</taxon>
        <taxon>Hemiscylliidae</taxon>
        <taxon>Chiloscyllium</taxon>
    </lineage>
</organism>
<feature type="compositionally biased region" description="Polar residues" evidence="2">
    <location>
        <begin position="269"/>
        <end position="298"/>
    </location>
</feature>
<feature type="region of interest" description="Disordered" evidence="2">
    <location>
        <begin position="2359"/>
        <end position="2389"/>
    </location>
</feature>
<protein>
    <recommendedName>
        <fullName evidence="3">START domain-containing protein</fullName>
    </recommendedName>
</protein>
<dbReference type="Gene3D" id="3.30.530.20">
    <property type="match status" value="1"/>
</dbReference>
<proteinExistence type="predicted"/>
<dbReference type="OMA" id="WRYHCTE"/>
<feature type="compositionally biased region" description="Polar residues" evidence="2">
    <location>
        <begin position="3382"/>
        <end position="3400"/>
    </location>
</feature>
<dbReference type="SUPFAM" id="SSF55961">
    <property type="entry name" value="Bet v1-like"/>
    <property type="match status" value="1"/>
</dbReference>
<feature type="region of interest" description="Disordered" evidence="2">
    <location>
        <begin position="2293"/>
        <end position="2324"/>
    </location>
</feature>
<feature type="compositionally biased region" description="Polar residues" evidence="2">
    <location>
        <begin position="198"/>
        <end position="208"/>
    </location>
</feature>
<evidence type="ECO:0000256" key="2">
    <source>
        <dbReference type="SAM" id="MobiDB-lite"/>
    </source>
</evidence>
<feature type="domain" description="START" evidence="3">
    <location>
        <begin position="3878"/>
        <end position="3997"/>
    </location>
</feature>
<feature type="compositionally biased region" description="Low complexity" evidence="2">
    <location>
        <begin position="3401"/>
        <end position="3412"/>
    </location>
</feature>
<feature type="region of interest" description="Disordered" evidence="2">
    <location>
        <begin position="1894"/>
        <end position="1914"/>
    </location>
</feature>
<dbReference type="GO" id="GO:0008289">
    <property type="term" value="F:lipid binding"/>
    <property type="evidence" value="ECO:0007669"/>
    <property type="project" value="InterPro"/>
</dbReference>
<dbReference type="PROSITE" id="PS50848">
    <property type="entry name" value="START"/>
    <property type="match status" value="1"/>
</dbReference>
<feature type="compositionally biased region" description="Polar residues" evidence="2">
    <location>
        <begin position="3535"/>
        <end position="3553"/>
    </location>
</feature>
<feature type="region of interest" description="Disordered" evidence="2">
    <location>
        <begin position="3382"/>
        <end position="3421"/>
    </location>
</feature>
<feature type="region of interest" description="Disordered" evidence="2">
    <location>
        <begin position="269"/>
        <end position="353"/>
    </location>
</feature>
<dbReference type="EMBL" id="BEZZ01001162">
    <property type="protein sequence ID" value="GCC38339.1"/>
    <property type="molecule type" value="Genomic_DNA"/>
</dbReference>
<dbReference type="PANTHER" id="PTHR47117:SF1">
    <property type="entry name" value="STAR-RELATED LIPID TRANSFER PROTEIN 9"/>
    <property type="match status" value="1"/>
</dbReference>
<dbReference type="InterPro" id="IPR023393">
    <property type="entry name" value="START-like_dom_sf"/>
</dbReference>
<feature type="compositionally biased region" description="Polar residues" evidence="2">
    <location>
        <begin position="1290"/>
        <end position="1315"/>
    </location>
</feature>
<dbReference type="Pfam" id="PF01852">
    <property type="entry name" value="START"/>
    <property type="match status" value="1"/>
</dbReference>
<evidence type="ECO:0000256" key="1">
    <source>
        <dbReference type="SAM" id="Coils"/>
    </source>
</evidence>
<dbReference type="PANTHER" id="PTHR47117">
    <property type="entry name" value="STAR-RELATED LIPID TRANSFER PROTEIN 9"/>
    <property type="match status" value="1"/>
</dbReference>
<feature type="compositionally biased region" description="Basic residues" evidence="2">
    <location>
        <begin position="3641"/>
        <end position="3651"/>
    </location>
</feature>
<comment type="caution">
    <text evidence="4">The sequence shown here is derived from an EMBL/GenBank/DDBJ whole genome shotgun (WGS) entry which is preliminary data.</text>
</comment>
<reference evidence="4 5" key="1">
    <citation type="journal article" date="2018" name="Nat. Ecol. Evol.">
        <title>Shark genomes provide insights into elasmobranch evolution and the origin of vertebrates.</title>
        <authorList>
            <person name="Hara Y"/>
            <person name="Yamaguchi K"/>
            <person name="Onimaru K"/>
            <person name="Kadota M"/>
            <person name="Koyanagi M"/>
            <person name="Keeley SD"/>
            <person name="Tatsumi K"/>
            <person name="Tanaka K"/>
            <person name="Motone F"/>
            <person name="Kageyama Y"/>
            <person name="Nozu R"/>
            <person name="Adachi N"/>
            <person name="Nishimura O"/>
            <person name="Nakagawa R"/>
            <person name="Tanegashima C"/>
            <person name="Kiyatake I"/>
            <person name="Matsumoto R"/>
            <person name="Murakumo K"/>
            <person name="Nishida K"/>
            <person name="Terakita A"/>
            <person name="Kuratani S"/>
            <person name="Sato K"/>
            <person name="Hyodo S Kuraku.S."/>
        </authorList>
    </citation>
    <scope>NUCLEOTIDE SEQUENCE [LARGE SCALE GENOMIC DNA]</scope>
</reference>
<accession>A0A401T6R3</accession>
<dbReference type="FunFam" id="3.30.530.20:FF:000022">
    <property type="entry name" value="StAR-related lipid transfer (START) domain-containing 9"/>
    <property type="match status" value="1"/>
</dbReference>
<evidence type="ECO:0000313" key="5">
    <source>
        <dbReference type="Proteomes" id="UP000287033"/>
    </source>
</evidence>
<feature type="compositionally biased region" description="Basic and acidic residues" evidence="2">
    <location>
        <begin position="2418"/>
        <end position="2432"/>
    </location>
</feature>
<feature type="region of interest" description="Disordered" evidence="2">
    <location>
        <begin position="1286"/>
        <end position="1331"/>
    </location>
</feature>
<feature type="region of interest" description="Disordered" evidence="2">
    <location>
        <begin position="1483"/>
        <end position="1509"/>
    </location>
</feature>
<gene>
    <name evidence="4" type="ORF">chiPu_0016853</name>
</gene>
<evidence type="ECO:0000313" key="4">
    <source>
        <dbReference type="EMBL" id="GCC38339.1"/>
    </source>
</evidence>
<feature type="region of interest" description="Disordered" evidence="2">
    <location>
        <begin position="3530"/>
        <end position="3553"/>
    </location>
</feature>
<feature type="coiled-coil region" evidence="1">
    <location>
        <begin position="9"/>
        <end position="104"/>
    </location>
</feature>
<dbReference type="Proteomes" id="UP000287033">
    <property type="component" value="Unassembled WGS sequence"/>
</dbReference>